<sequence>MVETDLAQIWVYLHTSPLLGLTVTLLTYGVAHRLYVWAGNNPLLNPVITTIGMLIVFLLLTDTSYEEYFEGGQFIHFLLGPATVALAVPLYEQLPRLRAVWIPVLVALVAGVLVGALSSMAIAWVFGASPETILSLAPKSVTAPVAMGISEEIGGLPSLTAVLVVVTGIIGALLGTKLFEWLRIDDDGVKGIAMGVSAHGIGTARAFQVSPMMGAFSGLAMALSAFATAVLLPGMIDLVRAVFPGLLS</sequence>
<name>N6W1A4_9GAMM</name>
<evidence type="ECO:0000256" key="4">
    <source>
        <dbReference type="ARBA" id="ARBA00023136"/>
    </source>
</evidence>
<accession>N6W1A4</accession>
<dbReference type="STRING" id="626887.J057_13076"/>
<organism evidence="6 7">
    <name type="scientific">Marinobacter nanhaiticus D15-8W</name>
    <dbReference type="NCBI Taxonomy" id="626887"/>
    <lineage>
        <taxon>Bacteria</taxon>
        <taxon>Pseudomonadati</taxon>
        <taxon>Pseudomonadota</taxon>
        <taxon>Gammaproteobacteria</taxon>
        <taxon>Pseudomonadales</taxon>
        <taxon>Marinobacteraceae</taxon>
        <taxon>Marinobacter</taxon>
    </lineage>
</organism>
<feature type="transmembrane region" description="Helical" evidence="5">
    <location>
        <begin position="43"/>
        <end position="61"/>
    </location>
</feature>
<evidence type="ECO:0000256" key="1">
    <source>
        <dbReference type="ARBA" id="ARBA00004141"/>
    </source>
</evidence>
<dbReference type="PANTHER" id="PTHR30249:SF0">
    <property type="entry name" value="PLASTIDAL GLYCOLATE_GLYCERATE TRANSLOCATOR 1, CHLOROPLASTIC"/>
    <property type="match status" value="1"/>
</dbReference>
<feature type="transmembrane region" description="Helical" evidence="5">
    <location>
        <begin position="73"/>
        <end position="91"/>
    </location>
</feature>
<feature type="transmembrane region" description="Helical" evidence="5">
    <location>
        <begin position="12"/>
        <end position="31"/>
    </location>
</feature>
<dbReference type="GO" id="GO:0016020">
    <property type="term" value="C:membrane"/>
    <property type="evidence" value="ECO:0007669"/>
    <property type="project" value="UniProtKB-SubCell"/>
</dbReference>
<keyword evidence="3 5" id="KW-1133">Transmembrane helix</keyword>
<dbReference type="AlphaFoldDB" id="N6W1A4"/>
<dbReference type="RefSeq" id="WP_004580576.1">
    <property type="nucleotide sequence ID" value="NZ_AP028878.1"/>
</dbReference>
<dbReference type="OrthoDB" id="9811701at2"/>
<feature type="transmembrane region" description="Helical" evidence="5">
    <location>
        <begin position="100"/>
        <end position="126"/>
    </location>
</feature>
<gene>
    <name evidence="6" type="ORF">J057_13076</name>
</gene>
<proteinExistence type="predicted"/>
<evidence type="ECO:0000313" key="7">
    <source>
        <dbReference type="Proteomes" id="UP000013165"/>
    </source>
</evidence>
<dbReference type="EMBL" id="APLQ01000011">
    <property type="protein sequence ID" value="ENO16290.1"/>
    <property type="molecule type" value="Genomic_DNA"/>
</dbReference>
<dbReference type="HOGENOM" id="CLU_082099_0_1_6"/>
<evidence type="ECO:0000256" key="5">
    <source>
        <dbReference type="SAM" id="Phobius"/>
    </source>
</evidence>
<dbReference type="PANTHER" id="PTHR30249">
    <property type="entry name" value="PUTATIVE SEROTONIN TRANSPORTER"/>
    <property type="match status" value="1"/>
</dbReference>
<keyword evidence="7" id="KW-1185">Reference proteome</keyword>
<evidence type="ECO:0000313" key="6">
    <source>
        <dbReference type="EMBL" id="ENO16290.1"/>
    </source>
</evidence>
<reference evidence="6 7" key="1">
    <citation type="journal article" date="2013" name="Genome Announc.">
        <title>Genome Sequence of the Polycyclic Aromatic Hydrocarbon-Degrading Bacterium Strain Marinobacter nanhaiticus D15-8WT.</title>
        <authorList>
            <person name="Cui Z."/>
            <person name="Gao W."/>
            <person name="Li Q."/>
            <person name="Xu G."/>
            <person name="Zheng L."/>
        </authorList>
    </citation>
    <scope>NUCLEOTIDE SEQUENCE [LARGE SCALE GENOMIC DNA]</scope>
    <source>
        <strain evidence="6 7">D15-8W</strain>
    </source>
</reference>
<dbReference type="Pfam" id="PF04172">
    <property type="entry name" value="LrgB"/>
    <property type="match status" value="1"/>
</dbReference>
<comment type="subcellular location">
    <subcellularLocation>
        <location evidence="1">Membrane</location>
        <topology evidence="1">Multi-pass membrane protein</topology>
    </subcellularLocation>
</comment>
<keyword evidence="4 5" id="KW-0472">Membrane</keyword>
<comment type="caution">
    <text evidence="6">The sequence shown here is derived from an EMBL/GenBank/DDBJ whole genome shotgun (WGS) entry which is preliminary data.</text>
</comment>
<dbReference type="Proteomes" id="UP000013165">
    <property type="component" value="Unassembled WGS sequence"/>
</dbReference>
<keyword evidence="2 5" id="KW-0812">Transmembrane</keyword>
<dbReference type="InterPro" id="IPR007300">
    <property type="entry name" value="CidB/LrgB"/>
</dbReference>
<evidence type="ECO:0000256" key="3">
    <source>
        <dbReference type="ARBA" id="ARBA00022989"/>
    </source>
</evidence>
<feature type="transmembrane region" description="Helical" evidence="5">
    <location>
        <begin position="215"/>
        <end position="236"/>
    </location>
</feature>
<evidence type="ECO:0000256" key="2">
    <source>
        <dbReference type="ARBA" id="ARBA00022692"/>
    </source>
</evidence>
<dbReference type="PATRIC" id="fig|626887.3.peg.2619"/>
<protein>
    <submittedName>
        <fullName evidence="6">LrgB family protein</fullName>
    </submittedName>
</protein>
<dbReference type="eggNOG" id="COG1346">
    <property type="taxonomic scope" value="Bacteria"/>
</dbReference>
<feature type="transmembrane region" description="Helical" evidence="5">
    <location>
        <begin position="153"/>
        <end position="174"/>
    </location>
</feature>